<reference evidence="7" key="1">
    <citation type="journal article" date="2019" name="Int. J. Syst. Evol. Microbiol.">
        <title>The Global Catalogue of Microorganisms (GCM) 10K type strain sequencing project: providing services to taxonomists for standard genome sequencing and annotation.</title>
        <authorList>
            <consortium name="The Broad Institute Genomics Platform"/>
            <consortium name="The Broad Institute Genome Sequencing Center for Infectious Disease"/>
            <person name="Wu L."/>
            <person name="Ma J."/>
        </authorList>
    </citation>
    <scope>NUCLEOTIDE SEQUENCE [LARGE SCALE GENOMIC DNA]</scope>
    <source>
        <strain evidence="7">JCM 18326</strain>
    </source>
</reference>
<dbReference type="InterPro" id="IPR012910">
    <property type="entry name" value="Plug_dom"/>
</dbReference>
<dbReference type="Gene3D" id="2.60.40.1120">
    <property type="entry name" value="Carboxypeptidase-like, regulatory domain"/>
    <property type="match status" value="1"/>
</dbReference>
<gene>
    <name evidence="6" type="ORF">GCM10023331_34190</name>
</gene>
<dbReference type="EMBL" id="BAABJX010000054">
    <property type="protein sequence ID" value="GAA4846600.1"/>
    <property type="molecule type" value="Genomic_DNA"/>
</dbReference>
<comment type="subcellular location">
    <subcellularLocation>
        <location evidence="1">Cell outer membrane</location>
    </subcellularLocation>
</comment>
<evidence type="ECO:0000259" key="5">
    <source>
        <dbReference type="Pfam" id="PF07715"/>
    </source>
</evidence>
<dbReference type="InterPro" id="IPR036942">
    <property type="entry name" value="Beta-barrel_TonB_sf"/>
</dbReference>
<keyword evidence="2" id="KW-0472">Membrane</keyword>
<organism evidence="6 7">
    <name type="scientific">Algivirga pacifica</name>
    <dbReference type="NCBI Taxonomy" id="1162670"/>
    <lineage>
        <taxon>Bacteria</taxon>
        <taxon>Pseudomonadati</taxon>
        <taxon>Bacteroidota</taxon>
        <taxon>Cytophagia</taxon>
        <taxon>Cytophagales</taxon>
        <taxon>Flammeovirgaceae</taxon>
        <taxon>Algivirga</taxon>
    </lineage>
</organism>
<dbReference type="PANTHER" id="PTHR40980">
    <property type="entry name" value="PLUG DOMAIN-CONTAINING PROTEIN"/>
    <property type="match status" value="1"/>
</dbReference>
<dbReference type="Gene3D" id="2.40.170.20">
    <property type="entry name" value="TonB-dependent receptor, beta-barrel domain"/>
    <property type="match status" value="1"/>
</dbReference>
<keyword evidence="3" id="KW-0998">Cell outer membrane</keyword>
<evidence type="ECO:0000256" key="3">
    <source>
        <dbReference type="ARBA" id="ARBA00023237"/>
    </source>
</evidence>
<evidence type="ECO:0000256" key="1">
    <source>
        <dbReference type="ARBA" id="ARBA00004442"/>
    </source>
</evidence>
<dbReference type="Pfam" id="PF13715">
    <property type="entry name" value="CarbopepD_reg_2"/>
    <property type="match status" value="1"/>
</dbReference>
<evidence type="ECO:0000256" key="2">
    <source>
        <dbReference type="ARBA" id="ARBA00023136"/>
    </source>
</evidence>
<evidence type="ECO:0000313" key="7">
    <source>
        <dbReference type="Proteomes" id="UP001500298"/>
    </source>
</evidence>
<sequence>MTKLFLTAVAVAGLATNVYAQKGIVKGTVKDAETGEEVIGANVRLEGTTTGANTDIFGNYQFQAEEGTYNLVVSFIGYAPFSQEITVLEGMPVVLNVTLNTDSEELDVVEIVAQADRESSEALLVDRKNADVMVQSIGAQEMSAKGISNVEGAVAKVTGVSKVGSKGLFVRGLGDRYNMALLNGLPVPATDPDKKMISLSIFPSDLVKNLNVNKTFNPNLYGDFAGATVNIVTKDYDEVPFLKIGVGTGYNSQATFKDFRYISNGGAEQAGFSFGSRDQASVIGNEGYTSTWSPSTKAAPLNMDVDLSAGTYKEFGDEGAFGVIASVAHKNGYEYRDGVYRNYNAQGRAFVNYDTETFGYATTTSGLLNFFLKLNNDHTLNFNNIYVNESENTLVSSFGNNSEYENLYSFRNTYRQTGLQVHQLLGNHNFANDRFRLNWGASYALSKFQEPDRRQLIFDMGQGREMSEIDWSNGRLYTDESVADNHRFWSAMDDQSLAFKMEGVLGLGAYDEENETFASDLMLGYQGSFKTRDFSYDQVNIKREEGVLTGVDVMNPDAAINSMLSQGMISYQPYGLADNQFNALVNVHAFYANYGFQPMTSLRVNVGLRTELGEQEVNYRKREDAITDPFRVENYSKPEFMPSLNLKYTMSESTNLRFAASRTITRPGMRELSPIEYQEAAGGASIIGNPELENSYNNNVDLKYERFGQAGDLFAVAVFGKQLQNSIERIAIASSAQLYTYQNVGDGMVAGVEVEFNKRLSNLLVTDLAVINNMKVGASATYMYSLLDLSGANTVFTNEKRQMQGASPYLLNFDLGYETAMLNGLVDANFALTYSVFGDRIYAAGIQGAGDIYERSYGTLNFIWKNKINEKLGVNFSVKNILNPEITREQEFTNGQVKVVDAYKTGLNAGISVNYSF</sequence>
<keyword evidence="7" id="KW-1185">Reference proteome</keyword>
<dbReference type="Gene3D" id="2.170.130.10">
    <property type="entry name" value="TonB-dependent receptor, plug domain"/>
    <property type="match status" value="1"/>
</dbReference>
<protein>
    <submittedName>
        <fullName evidence="6">TonB-dependent receptor</fullName>
    </submittedName>
</protein>
<dbReference type="InterPro" id="IPR008969">
    <property type="entry name" value="CarboxyPept-like_regulatory"/>
</dbReference>
<keyword evidence="6" id="KW-0675">Receptor</keyword>
<dbReference type="SUPFAM" id="SSF49464">
    <property type="entry name" value="Carboxypeptidase regulatory domain-like"/>
    <property type="match status" value="1"/>
</dbReference>
<feature type="domain" description="TonB-dependent receptor plug" evidence="5">
    <location>
        <begin position="128"/>
        <end position="227"/>
    </location>
</feature>
<proteinExistence type="predicted"/>
<accession>A0ABP9DNJ8</accession>
<dbReference type="RefSeq" id="WP_345374005.1">
    <property type="nucleotide sequence ID" value="NZ_BAABJX010000054.1"/>
</dbReference>
<evidence type="ECO:0000313" key="6">
    <source>
        <dbReference type="EMBL" id="GAA4846600.1"/>
    </source>
</evidence>
<feature type="chain" id="PRO_5046262724" evidence="4">
    <location>
        <begin position="21"/>
        <end position="917"/>
    </location>
</feature>
<keyword evidence="4" id="KW-0732">Signal</keyword>
<feature type="signal peptide" evidence="4">
    <location>
        <begin position="1"/>
        <end position="20"/>
    </location>
</feature>
<dbReference type="Proteomes" id="UP001500298">
    <property type="component" value="Unassembled WGS sequence"/>
</dbReference>
<evidence type="ECO:0000256" key="4">
    <source>
        <dbReference type="SAM" id="SignalP"/>
    </source>
</evidence>
<comment type="caution">
    <text evidence="6">The sequence shown here is derived from an EMBL/GenBank/DDBJ whole genome shotgun (WGS) entry which is preliminary data.</text>
</comment>
<dbReference type="SUPFAM" id="SSF56935">
    <property type="entry name" value="Porins"/>
    <property type="match status" value="1"/>
</dbReference>
<dbReference type="Pfam" id="PF07715">
    <property type="entry name" value="Plug"/>
    <property type="match status" value="1"/>
</dbReference>
<dbReference type="PANTHER" id="PTHR40980:SF5">
    <property type="entry name" value="TONB-DEPENDENT RECEPTOR"/>
    <property type="match status" value="1"/>
</dbReference>
<name>A0ABP9DNJ8_9BACT</name>
<dbReference type="InterPro" id="IPR037066">
    <property type="entry name" value="Plug_dom_sf"/>
</dbReference>